<proteinExistence type="predicted"/>
<keyword evidence="3" id="KW-0325">Glycoprotein</keyword>
<name>A0A239KN20_9BURK</name>
<accession>A0A239KN20</accession>
<evidence type="ECO:0000256" key="3">
    <source>
        <dbReference type="ARBA" id="ARBA00023180"/>
    </source>
</evidence>
<gene>
    <name evidence="5" type="ORF">SAMN06265795_11679</name>
</gene>
<sequence>MEALGAAGDWFRQARIGVCLVFFMWLTACGGGGGGSASSAASEPPPAAPSPTLTLGMKEVRLSWPAVSGATSYQLLESPDGTSPFVPVGEAFTDTSVKHSIALYQRVNASYKVQACNAGGCTESAVKGLTSSLAEAIGYFKGSNSKVGRFGESAALSADGTTLAVGASSEFSSAIGINGDPTGSTTVSSSGAVYVFLKNNGTWSQQAFIKASNPGDSDAFGSAIALSADGNTLAVGANKEDSVATGINGNQADNSASDSGAVYVFSRQNGNWIQQAYVKASNTPMGADQLFGNSVALSSDGDILAVGAPRESSLATGVNGNQNNSGATFSGAVYVFVRSGSAWSQQAYIKASNTQASDSFGYSVALSSDGSTLAVGANGEDSSSTGINGDQANNGASDSGAVYVFVRAGSAWSQQAYLKASNTSADARFGDSVALSADGSTLAVGASLENSSATGINGDSSNNTSTYSGAVYVFTRSGGVWSQQAYIKASNTGAGDEFGASISLSSDGNTLAVSAYGEDSSATTLNGEQSSNAASASGAAYVFTRSGVNWTQQAYVKATNTQASDAFGSSVAMSGDGKTLAVGAVGEDSYSTGIGGDQNDDQSNSQKGAVYLY</sequence>
<dbReference type="SUPFAM" id="SSF50965">
    <property type="entry name" value="Galactose oxidase, central domain"/>
    <property type="match status" value="1"/>
</dbReference>
<dbReference type="AlphaFoldDB" id="A0A239KN20"/>
<dbReference type="SMART" id="SM00191">
    <property type="entry name" value="Int_alpha"/>
    <property type="match status" value="6"/>
</dbReference>
<dbReference type="InterPro" id="IPR013519">
    <property type="entry name" value="Int_alpha_beta-p"/>
</dbReference>
<dbReference type="PANTHER" id="PTHR36220">
    <property type="entry name" value="UNNAMED PRODUCT"/>
    <property type="match status" value="1"/>
</dbReference>
<organism evidence="5 6">
    <name type="scientific">Noviherbaspirillum humi</name>
    <dbReference type="NCBI Taxonomy" id="1688639"/>
    <lineage>
        <taxon>Bacteria</taxon>
        <taxon>Pseudomonadati</taxon>
        <taxon>Pseudomonadota</taxon>
        <taxon>Betaproteobacteria</taxon>
        <taxon>Burkholderiales</taxon>
        <taxon>Oxalobacteraceae</taxon>
        <taxon>Noviherbaspirillum</taxon>
    </lineage>
</organism>
<evidence type="ECO:0000313" key="5">
    <source>
        <dbReference type="EMBL" id="SNT19023.1"/>
    </source>
</evidence>
<keyword evidence="1" id="KW-0732">Signal</keyword>
<dbReference type="Gene3D" id="2.60.40.10">
    <property type="entry name" value="Immunoglobulins"/>
    <property type="match status" value="1"/>
</dbReference>
<dbReference type="Proteomes" id="UP000198284">
    <property type="component" value="Unassembled WGS sequence"/>
</dbReference>
<evidence type="ECO:0000256" key="1">
    <source>
        <dbReference type="ARBA" id="ARBA00022729"/>
    </source>
</evidence>
<evidence type="ECO:0000256" key="4">
    <source>
        <dbReference type="SAM" id="MobiDB-lite"/>
    </source>
</evidence>
<dbReference type="Gene3D" id="2.130.10.130">
    <property type="entry name" value="Integrin alpha, N-terminal"/>
    <property type="match status" value="5"/>
</dbReference>
<evidence type="ECO:0000313" key="6">
    <source>
        <dbReference type="Proteomes" id="UP000198284"/>
    </source>
</evidence>
<dbReference type="InterPro" id="IPR013517">
    <property type="entry name" value="FG-GAP"/>
</dbReference>
<dbReference type="InterPro" id="IPR011043">
    <property type="entry name" value="Gal_Oxase/kelch_b-propeller"/>
</dbReference>
<dbReference type="PANTHER" id="PTHR36220:SF1">
    <property type="entry name" value="GAMMA TUBULIN COMPLEX COMPONENT C-TERMINAL DOMAIN-CONTAINING PROTEIN"/>
    <property type="match status" value="1"/>
</dbReference>
<keyword evidence="2" id="KW-0677">Repeat</keyword>
<reference evidence="5 6" key="1">
    <citation type="submission" date="2017-06" db="EMBL/GenBank/DDBJ databases">
        <authorList>
            <person name="Kim H.J."/>
            <person name="Triplett B.A."/>
        </authorList>
    </citation>
    <scope>NUCLEOTIDE SEQUENCE [LARGE SCALE GENOMIC DNA]</scope>
    <source>
        <strain evidence="5 6">U15</strain>
    </source>
</reference>
<dbReference type="InterPro" id="IPR013783">
    <property type="entry name" value="Ig-like_fold"/>
</dbReference>
<evidence type="ECO:0000256" key="2">
    <source>
        <dbReference type="ARBA" id="ARBA00022737"/>
    </source>
</evidence>
<dbReference type="EMBL" id="FZOT01000016">
    <property type="protein sequence ID" value="SNT19023.1"/>
    <property type="molecule type" value="Genomic_DNA"/>
</dbReference>
<keyword evidence="6" id="KW-1185">Reference proteome</keyword>
<dbReference type="Pfam" id="PF14312">
    <property type="entry name" value="FG-GAP_2"/>
    <property type="match status" value="5"/>
</dbReference>
<feature type="region of interest" description="Disordered" evidence="4">
    <location>
        <begin position="590"/>
        <end position="613"/>
    </location>
</feature>
<dbReference type="InterPro" id="IPR028994">
    <property type="entry name" value="Integrin_alpha_N"/>
</dbReference>
<protein>
    <submittedName>
        <fullName evidence="5">FG-GAP repeat-containing protein</fullName>
    </submittedName>
</protein>